<evidence type="ECO:0000259" key="1">
    <source>
        <dbReference type="Pfam" id="PF07883"/>
    </source>
</evidence>
<dbReference type="AlphaFoldDB" id="X1UBM6"/>
<gene>
    <name evidence="2" type="ORF">S12H4_30400</name>
</gene>
<dbReference type="InterPro" id="IPR014710">
    <property type="entry name" value="RmlC-like_jellyroll"/>
</dbReference>
<organism evidence="2">
    <name type="scientific">marine sediment metagenome</name>
    <dbReference type="NCBI Taxonomy" id="412755"/>
    <lineage>
        <taxon>unclassified sequences</taxon>
        <taxon>metagenomes</taxon>
        <taxon>ecological metagenomes</taxon>
    </lineage>
</organism>
<dbReference type="PANTHER" id="PTHR36114:SF4">
    <property type="entry name" value="CUPIN 2 CONSERVED BARREL DOMAIN-CONTAINING PROTEIN"/>
    <property type="match status" value="1"/>
</dbReference>
<dbReference type="InterPro" id="IPR052044">
    <property type="entry name" value="PKS_Associated_Protein"/>
</dbReference>
<sequence>MIKVVSRESKSPFIAKDGSEIRELFKSERMSLAEATVYNETKLHFHKTSEEIYYILEGEGVMELEGDKKEVSEGDIVVIHPEEKHRISTAKKVRFLCFCSPSYSDEDTVLG</sequence>
<dbReference type="EMBL" id="BARW01017628">
    <property type="protein sequence ID" value="GAI89754.1"/>
    <property type="molecule type" value="Genomic_DNA"/>
</dbReference>
<evidence type="ECO:0000313" key="2">
    <source>
        <dbReference type="EMBL" id="GAI89754.1"/>
    </source>
</evidence>
<dbReference type="SUPFAM" id="SSF51182">
    <property type="entry name" value="RmlC-like cupins"/>
    <property type="match status" value="1"/>
</dbReference>
<reference evidence="2" key="1">
    <citation type="journal article" date="2014" name="Front. Microbiol.">
        <title>High frequency of phylogenetically diverse reductive dehalogenase-homologous genes in deep subseafloor sedimentary metagenomes.</title>
        <authorList>
            <person name="Kawai M."/>
            <person name="Futagami T."/>
            <person name="Toyoda A."/>
            <person name="Takaki Y."/>
            <person name="Nishi S."/>
            <person name="Hori S."/>
            <person name="Arai W."/>
            <person name="Tsubouchi T."/>
            <person name="Morono Y."/>
            <person name="Uchiyama I."/>
            <person name="Ito T."/>
            <person name="Fujiyama A."/>
            <person name="Inagaki F."/>
            <person name="Takami H."/>
        </authorList>
    </citation>
    <scope>NUCLEOTIDE SEQUENCE</scope>
    <source>
        <strain evidence="2">Expedition CK06-06</strain>
    </source>
</reference>
<dbReference type="InterPro" id="IPR013096">
    <property type="entry name" value="Cupin_2"/>
</dbReference>
<feature type="domain" description="Cupin type-2" evidence="1">
    <location>
        <begin position="41"/>
        <end position="98"/>
    </location>
</feature>
<proteinExistence type="predicted"/>
<comment type="caution">
    <text evidence="2">The sequence shown here is derived from an EMBL/GenBank/DDBJ whole genome shotgun (WGS) entry which is preliminary data.</text>
</comment>
<dbReference type="PANTHER" id="PTHR36114">
    <property type="entry name" value="16.7 KDA PROTEIN IN WHIE LOCUS"/>
    <property type="match status" value="1"/>
</dbReference>
<protein>
    <recommendedName>
        <fullName evidence="1">Cupin type-2 domain-containing protein</fullName>
    </recommendedName>
</protein>
<dbReference type="InterPro" id="IPR011051">
    <property type="entry name" value="RmlC_Cupin_sf"/>
</dbReference>
<accession>X1UBM6</accession>
<name>X1UBM6_9ZZZZ</name>
<dbReference type="Pfam" id="PF07883">
    <property type="entry name" value="Cupin_2"/>
    <property type="match status" value="1"/>
</dbReference>
<dbReference type="Gene3D" id="2.60.120.10">
    <property type="entry name" value="Jelly Rolls"/>
    <property type="match status" value="1"/>
</dbReference>